<dbReference type="Pfam" id="PF02321">
    <property type="entry name" value="OEP"/>
    <property type="match status" value="1"/>
</dbReference>
<evidence type="ECO:0000313" key="8">
    <source>
        <dbReference type="EMBL" id="AGA78683.1"/>
    </source>
</evidence>
<name>L0G067_ECHVK</name>
<dbReference type="HOGENOM" id="CLU_012817_15_0_10"/>
<evidence type="ECO:0000256" key="4">
    <source>
        <dbReference type="ARBA" id="ARBA00022452"/>
    </source>
</evidence>
<proteinExistence type="inferred from homology"/>
<keyword evidence="4" id="KW-1134">Transmembrane beta strand</keyword>
<dbReference type="eggNOG" id="COG1538">
    <property type="taxonomic scope" value="Bacteria"/>
</dbReference>
<evidence type="ECO:0000256" key="7">
    <source>
        <dbReference type="ARBA" id="ARBA00023237"/>
    </source>
</evidence>
<evidence type="ECO:0000256" key="1">
    <source>
        <dbReference type="ARBA" id="ARBA00004442"/>
    </source>
</evidence>
<dbReference type="KEGG" id="evi:Echvi_2436"/>
<organism evidence="8 9">
    <name type="scientific">Echinicola vietnamensis (strain DSM 17526 / LMG 23754 / KMM 6221)</name>
    <dbReference type="NCBI Taxonomy" id="926556"/>
    <lineage>
        <taxon>Bacteria</taxon>
        <taxon>Pseudomonadati</taxon>
        <taxon>Bacteroidota</taxon>
        <taxon>Cytophagia</taxon>
        <taxon>Cytophagales</taxon>
        <taxon>Cyclobacteriaceae</taxon>
        <taxon>Echinicola</taxon>
    </lineage>
</organism>
<dbReference type="EMBL" id="CP003346">
    <property type="protein sequence ID" value="AGA78683.1"/>
    <property type="molecule type" value="Genomic_DNA"/>
</dbReference>
<dbReference type="GO" id="GO:1990281">
    <property type="term" value="C:efflux pump complex"/>
    <property type="evidence" value="ECO:0007669"/>
    <property type="project" value="TreeGrafter"/>
</dbReference>
<accession>L0G067</accession>
<dbReference type="STRING" id="926556.Echvi_2436"/>
<dbReference type="GO" id="GO:0015288">
    <property type="term" value="F:porin activity"/>
    <property type="evidence" value="ECO:0007669"/>
    <property type="project" value="TreeGrafter"/>
</dbReference>
<keyword evidence="7" id="KW-0998">Cell outer membrane</keyword>
<keyword evidence="9" id="KW-1185">Reference proteome</keyword>
<keyword evidence="3" id="KW-0813">Transport</keyword>
<evidence type="ECO:0000313" key="9">
    <source>
        <dbReference type="Proteomes" id="UP000010796"/>
    </source>
</evidence>
<evidence type="ECO:0000256" key="3">
    <source>
        <dbReference type="ARBA" id="ARBA00022448"/>
    </source>
</evidence>
<dbReference type="AlphaFoldDB" id="L0G067"/>
<dbReference type="Proteomes" id="UP000010796">
    <property type="component" value="Chromosome"/>
</dbReference>
<reference evidence="9" key="1">
    <citation type="submission" date="2012-02" db="EMBL/GenBank/DDBJ databases">
        <title>The complete genome of Echinicola vietnamensis DSM 17526.</title>
        <authorList>
            <person name="Lucas S."/>
            <person name="Copeland A."/>
            <person name="Lapidus A."/>
            <person name="Glavina del Rio T."/>
            <person name="Dalin E."/>
            <person name="Tice H."/>
            <person name="Bruce D."/>
            <person name="Goodwin L."/>
            <person name="Pitluck S."/>
            <person name="Peters L."/>
            <person name="Ovchinnikova G."/>
            <person name="Teshima H."/>
            <person name="Kyrpides N."/>
            <person name="Mavromatis K."/>
            <person name="Ivanova N."/>
            <person name="Brettin T."/>
            <person name="Detter J.C."/>
            <person name="Han C."/>
            <person name="Larimer F."/>
            <person name="Land M."/>
            <person name="Hauser L."/>
            <person name="Markowitz V."/>
            <person name="Cheng J.-F."/>
            <person name="Hugenholtz P."/>
            <person name="Woyke T."/>
            <person name="Wu D."/>
            <person name="Brambilla E."/>
            <person name="Klenk H.-P."/>
            <person name="Eisen J.A."/>
        </authorList>
    </citation>
    <scope>NUCLEOTIDE SEQUENCE [LARGE SCALE GENOMIC DNA]</scope>
    <source>
        <strain evidence="9">DSM 17526 / LMG 23754 / KMM 6221</strain>
    </source>
</reference>
<comment type="similarity">
    <text evidence="2">Belongs to the outer membrane factor (OMF) (TC 1.B.17) family.</text>
</comment>
<dbReference type="InterPro" id="IPR051906">
    <property type="entry name" value="TolC-like"/>
</dbReference>
<dbReference type="GO" id="GO:0009279">
    <property type="term" value="C:cell outer membrane"/>
    <property type="evidence" value="ECO:0007669"/>
    <property type="project" value="UniProtKB-SubCell"/>
</dbReference>
<dbReference type="SUPFAM" id="SSF56954">
    <property type="entry name" value="Outer membrane efflux proteins (OEP)"/>
    <property type="match status" value="1"/>
</dbReference>
<evidence type="ECO:0000256" key="5">
    <source>
        <dbReference type="ARBA" id="ARBA00022692"/>
    </source>
</evidence>
<dbReference type="GO" id="GO:0015562">
    <property type="term" value="F:efflux transmembrane transporter activity"/>
    <property type="evidence" value="ECO:0007669"/>
    <property type="project" value="InterPro"/>
</dbReference>
<dbReference type="Gene3D" id="1.20.1600.10">
    <property type="entry name" value="Outer membrane efflux proteins (OEP)"/>
    <property type="match status" value="1"/>
</dbReference>
<evidence type="ECO:0000256" key="6">
    <source>
        <dbReference type="ARBA" id="ARBA00023136"/>
    </source>
</evidence>
<keyword evidence="6" id="KW-0472">Membrane</keyword>
<comment type="subcellular location">
    <subcellularLocation>
        <location evidence="1">Cell outer membrane</location>
    </subcellularLocation>
</comment>
<sequence length="443" mass="49742">MKGVISKTFEMISCRKWPAVVGAVSLLCLCFQVQGQSLADYIEEAAENNPEIQAANSRYAASLERVPQVGGLPDPELSVGFYLQDMATLMGDQRLNATLMQRFPWFGTLQASKDEASLLAKANYQDFEAVKNALIYDVKTTYYQLYLLEHHLMVARKNLQLLNDLEELALNKFKGGTPGKSGKMTDVLRIQIEQKALVARIAALEDEHAVREVDFNLLLNRPKDTPVHMDASFWNEEEILWDKEVVLDSILNANPQVKKMEWEGLAYQKKGEAARLKGLPSFGVGLSYMVNSPRQPAGDINGPMGYVPGGMGHNMVMPMVSVSVPLFRGKYKAASKESEYYYQASVQAKEALDNTLRSAWEEQYRLIREAERNANLYQDQVVLLQKTMDLMIADYSSAAGSFEELLSVQRQLLDFEMKTAEETFKKLQAYAKLASLMAKGITL</sequence>
<dbReference type="PANTHER" id="PTHR30026">
    <property type="entry name" value="OUTER MEMBRANE PROTEIN TOLC"/>
    <property type="match status" value="1"/>
</dbReference>
<keyword evidence="5" id="KW-0812">Transmembrane</keyword>
<dbReference type="InterPro" id="IPR003423">
    <property type="entry name" value="OMP_efflux"/>
</dbReference>
<dbReference type="PANTHER" id="PTHR30026:SF20">
    <property type="entry name" value="OUTER MEMBRANE PROTEIN TOLC"/>
    <property type="match status" value="1"/>
</dbReference>
<protein>
    <submittedName>
        <fullName evidence="8">Outer membrane protein</fullName>
    </submittedName>
</protein>
<gene>
    <name evidence="8" type="ordered locus">Echvi_2436</name>
</gene>
<evidence type="ECO:0000256" key="2">
    <source>
        <dbReference type="ARBA" id="ARBA00007613"/>
    </source>
</evidence>